<dbReference type="PANTHER" id="PTHR23257">
    <property type="entry name" value="SERINE-THREONINE PROTEIN KINASE"/>
    <property type="match status" value="1"/>
</dbReference>
<dbReference type="SUPFAM" id="SSF56112">
    <property type="entry name" value="Protein kinase-like (PK-like)"/>
    <property type="match status" value="1"/>
</dbReference>
<feature type="compositionally biased region" description="Low complexity" evidence="1">
    <location>
        <begin position="893"/>
        <end position="902"/>
    </location>
</feature>
<protein>
    <recommendedName>
        <fullName evidence="2">Protein kinase domain-containing protein</fullName>
    </recommendedName>
</protein>
<dbReference type="Pfam" id="PF00694">
    <property type="entry name" value="Aconitase_C"/>
    <property type="match status" value="1"/>
</dbReference>
<dbReference type="Gene3D" id="1.10.510.10">
    <property type="entry name" value="Transferase(Phosphotransferase) domain 1"/>
    <property type="match status" value="1"/>
</dbReference>
<evidence type="ECO:0000259" key="2">
    <source>
        <dbReference type="PROSITE" id="PS50011"/>
    </source>
</evidence>
<evidence type="ECO:0000256" key="1">
    <source>
        <dbReference type="SAM" id="MobiDB-lite"/>
    </source>
</evidence>
<feature type="compositionally biased region" description="Low complexity" evidence="1">
    <location>
        <begin position="824"/>
        <end position="833"/>
    </location>
</feature>
<dbReference type="InterPro" id="IPR000573">
    <property type="entry name" value="AconitaseA/IPMdHydase_ssu_swvl"/>
</dbReference>
<dbReference type="SUPFAM" id="SSF52016">
    <property type="entry name" value="LeuD/IlvD-like"/>
    <property type="match status" value="1"/>
</dbReference>
<sequence>MSSPTRASNRLVYKGSLALPDSHATIDCVAFSAMFTAQTTLLQNPLALALESLRGIAIRFVAVINLAYVYYDAKAAPSIVLDIHPQAVLSSVYFQNIFCLRPEQTRSIGVQVALGDAVNATNIVIYTSSVGNNGLQLLAARKHLHQDLFPPKPQFKVSAVPAKTLKRKPSHVEPEVGLTIERKNKDTVKGIVVGSIPAHLLPKRHPEYKEIVNGIYRGRADMEFKPVLMGERDRYEYLPCVQSCLIGAISSENGEANKVKNQITGEWDGVPQVGAYYRDHGIKWVVVADRNNGEGSSREHAALEPRYLNGRAIIVRSFACIHETNWKKQGMLALTFANPEDYEKVKPSDKEIPLAHSLNEGQITWFKAGSALNLARTILRCPRLAGHDLTVIEDEHLAERRTPLRKQLLDLLTPRFTKELSDVDPTSSVPNVPTRSISSSTRNLKLWRRRKHSSTYTPAPSDPDYFAISPTPPPTIRFRPPSPVLPTPPQTHQPHLGTLPDVGAWYMTTSHLPSTDTGTEQTSRSPLPTRRGEEFWSGQSPEPAKRRSPVVEEEEYHDGRSPILLQYPGLIPSLPDRTPINGSTLRVSPVHIVPSMWQADDGLYTDTSPLHTVQPRDFYPLVLHSPDAPSPVSAESAHAVVGVPLYFIPMTQSMQGDGTFAYPMPSQDILQHEDDEEEVLYPADTHRVRSPYSPSDDRRYGRDISWIFSPGQCVWFFSGSISDIGAHLMPIDDDIDREENNELDFEDPRSLPPSSVSASNLQQDAYGSSLHAPSDSQNADKSSSAYLGLSNEDIIDYHHITPRGPLPTPDEALQHHANSLRYHSVASSGSSASKLPMTMPGVGRWLDTGGSKLSSPPSFPEDGTSNKTSLSRIAQDNEELSARGTESTLFGKPLPNLPAASASPQKVSSIMGCTDGVSASLSDALKDEAIVNALLDACRREPGPWHIIDVATDKIAKQVVTALSKSDIYGQLSDLTAMQAQSAVDFLQDLLDIPGLPLSYKCTFLKTSLKLSRMYDYVPRCLILRGFKKTGDYSFARGHFGDLWRGEVGGTEVAVKQARIYTSDNNIKKAMRVIRREAIIWGQCDHPNVLPFYGIYRDSASSSYCLMSPFMVNGPLRQYLSNTANPGRRRLGLDITRGMGYLHKMSIVHGDLKGVRSRAFSRMSIALNQDKDNILISDDHRAVIADFGISFVMGATTFGTSSTSSRKGGTVRWQAPEVLNGNPNSFSADVYSLACVYFEVFDGSMPWSNLTDGAVIMKVCVQKKHLPRPRFLSETDLWWVLMVQCWAHEPSDRPTLQYLMESLHATDDALTSVMKWDKSILTRLRDPLVQGKLVVPSGLPSFLNVEGVSYSSDLDPTSVAGLE</sequence>
<dbReference type="GO" id="GO:0005524">
    <property type="term" value="F:ATP binding"/>
    <property type="evidence" value="ECO:0007669"/>
    <property type="project" value="InterPro"/>
</dbReference>
<dbReference type="PANTHER" id="PTHR23257:SF963">
    <property type="entry name" value="AT08303P"/>
    <property type="match status" value="1"/>
</dbReference>
<gene>
    <name evidence="3" type="ORF">ARMOST_09913</name>
</gene>
<dbReference type="Gene3D" id="3.20.19.10">
    <property type="entry name" value="Aconitase, domain 4"/>
    <property type="match status" value="1"/>
</dbReference>
<dbReference type="PROSITE" id="PS50011">
    <property type="entry name" value="PROTEIN_KINASE_DOM"/>
    <property type="match status" value="1"/>
</dbReference>
<organism evidence="3 4">
    <name type="scientific">Armillaria ostoyae</name>
    <name type="common">Armillaria root rot fungus</name>
    <dbReference type="NCBI Taxonomy" id="47428"/>
    <lineage>
        <taxon>Eukaryota</taxon>
        <taxon>Fungi</taxon>
        <taxon>Dikarya</taxon>
        <taxon>Basidiomycota</taxon>
        <taxon>Agaricomycotina</taxon>
        <taxon>Agaricomycetes</taxon>
        <taxon>Agaricomycetidae</taxon>
        <taxon>Agaricales</taxon>
        <taxon>Marasmiineae</taxon>
        <taxon>Physalacriaceae</taxon>
        <taxon>Armillaria</taxon>
    </lineage>
</organism>
<dbReference type="OrthoDB" id="346907at2759"/>
<feature type="compositionally biased region" description="Polar residues" evidence="1">
    <location>
        <begin position="511"/>
        <end position="526"/>
    </location>
</feature>
<dbReference type="InterPro" id="IPR000719">
    <property type="entry name" value="Prot_kinase_dom"/>
</dbReference>
<feature type="domain" description="Protein kinase" evidence="2">
    <location>
        <begin position="1029"/>
        <end position="1307"/>
    </location>
</feature>
<dbReference type="Pfam" id="PF07714">
    <property type="entry name" value="PK_Tyr_Ser-Thr"/>
    <property type="match status" value="1"/>
</dbReference>
<dbReference type="GO" id="GO:0004672">
    <property type="term" value="F:protein kinase activity"/>
    <property type="evidence" value="ECO:0007669"/>
    <property type="project" value="InterPro"/>
</dbReference>
<dbReference type="Proteomes" id="UP000219338">
    <property type="component" value="Unassembled WGS sequence"/>
</dbReference>
<dbReference type="GO" id="GO:0007165">
    <property type="term" value="P:signal transduction"/>
    <property type="evidence" value="ECO:0007669"/>
    <property type="project" value="TreeGrafter"/>
</dbReference>
<feature type="compositionally biased region" description="Polar residues" evidence="1">
    <location>
        <begin position="863"/>
        <end position="874"/>
    </location>
</feature>
<proteinExistence type="predicted"/>
<keyword evidence="4" id="KW-1185">Reference proteome</keyword>
<evidence type="ECO:0000313" key="4">
    <source>
        <dbReference type="Proteomes" id="UP000219338"/>
    </source>
</evidence>
<reference evidence="4" key="1">
    <citation type="journal article" date="2017" name="Nat. Ecol. Evol.">
        <title>Genome expansion and lineage-specific genetic innovations in the forest pathogenic fungi Armillaria.</title>
        <authorList>
            <person name="Sipos G."/>
            <person name="Prasanna A.N."/>
            <person name="Walter M.C."/>
            <person name="O'Connor E."/>
            <person name="Balint B."/>
            <person name="Krizsan K."/>
            <person name="Kiss B."/>
            <person name="Hess J."/>
            <person name="Varga T."/>
            <person name="Slot J."/>
            <person name="Riley R."/>
            <person name="Boka B."/>
            <person name="Rigling D."/>
            <person name="Barry K."/>
            <person name="Lee J."/>
            <person name="Mihaltcheva S."/>
            <person name="LaButti K."/>
            <person name="Lipzen A."/>
            <person name="Waldron R."/>
            <person name="Moloney N.M."/>
            <person name="Sperisen C."/>
            <person name="Kredics L."/>
            <person name="Vagvoelgyi C."/>
            <person name="Patrignani A."/>
            <person name="Fitzpatrick D."/>
            <person name="Nagy I."/>
            <person name="Doyle S."/>
            <person name="Anderson J.B."/>
            <person name="Grigoriev I.V."/>
            <person name="Gueldener U."/>
            <person name="Muensterkoetter M."/>
            <person name="Nagy L.G."/>
        </authorList>
    </citation>
    <scope>NUCLEOTIDE SEQUENCE [LARGE SCALE GENOMIC DNA]</scope>
    <source>
        <strain evidence="4">C18/9</strain>
    </source>
</reference>
<name>A0A284RCT5_ARMOS</name>
<dbReference type="InterPro" id="IPR001245">
    <property type="entry name" value="Ser-Thr/Tyr_kinase_cat_dom"/>
</dbReference>
<dbReference type="InterPro" id="IPR015928">
    <property type="entry name" value="Aconitase/3IPM_dehydase_swvl"/>
</dbReference>
<evidence type="ECO:0000313" key="3">
    <source>
        <dbReference type="EMBL" id="SJL06571.1"/>
    </source>
</evidence>
<dbReference type="InterPro" id="IPR050167">
    <property type="entry name" value="Ser_Thr_protein_kinase"/>
</dbReference>
<dbReference type="GO" id="GO:0005737">
    <property type="term" value="C:cytoplasm"/>
    <property type="evidence" value="ECO:0007669"/>
    <property type="project" value="TreeGrafter"/>
</dbReference>
<accession>A0A284RCT5</accession>
<dbReference type="InterPro" id="IPR011009">
    <property type="entry name" value="Kinase-like_dom_sf"/>
</dbReference>
<feature type="region of interest" description="Disordered" evidence="1">
    <location>
        <begin position="824"/>
        <end position="902"/>
    </location>
</feature>
<feature type="region of interest" description="Disordered" evidence="1">
    <location>
        <begin position="511"/>
        <end position="548"/>
    </location>
</feature>
<dbReference type="STRING" id="47428.A0A284RCT5"/>
<dbReference type="EMBL" id="FUEG01000007">
    <property type="protein sequence ID" value="SJL06571.1"/>
    <property type="molecule type" value="Genomic_DNA"/>
</dbReference>